<name>A0A0F9BC44_9ZZZZ</name>
<reference evidence="1" key="1">
    <citation type="journal article" date="2015" name="Nature">
        <title>Complex archaea that bridge the gap between prokaryotes and eukaryotes.</title>
        <authorList>
            <person name="Spang A."/>
            <person name="Saw J.H."/>
            <person name="Jorgensen S.L."/>
            <person name="Zaremba-Niedzwiedzka K."/>
            <person name="Martijn J."/>
            <person name="Lind A.E."/>
            <person name="van Eijk R."/>
            <person name="Schleper C."/>
            <person name="Guy L."/>
            <person name="Ettema T.J."/>
        </authorList>
    </citation>
    <scope>NUCLEOTIDE SEQUENCE</scope>
</reference>
<organism evidence="1">
    <name type="scientific">marine sediment metagenome</name>
    <dbReference type="NCBI Taxonomy" id="412755"/>
    <lineage>
        <taxon>unclassified sequences</taxon>
        <taxon>metagenomes</taxon>
        <taxon>ecological metagenomes</taxon>
    </lineage>
</organism>
<comment type="caution">
    <text evidence="1">The sequence shown here is derived from an EMBL/GenBank/DDBJ whole genome shotgun (WGS) entry which is preliminary data.</text>
</comment>
<dbReference type="EMBL" id="LAZR01052875">
    <property type="protein sequence ID" value="KKK81991.1"/>
    <property type="molecule type" value="Genomic_DNA"/>
</dbReference>
<gene>
    <name evidence="1" type="ORF">LCGC14_2807890</name>
</gene>
<sequence>MKRTMIGTIAALVAIACSGCLQMRGDGEAPITRQEAPEVWTDHIEEAAVERDGGPDWQRDSVVQRVVALSEKLE</sequence>
<evidence type="ECO:0000313" key="1">
    <source>
        <dbReference type="EMBL" id="KKK81991.1"/>
    </source>
</evidence>
<accession>A0A0F9BC44</accession>
<dbReference type="AlphaFoldDB" id="A0A0F9BC44"/>
<proteinExistence type="predicted"/>
<protein>
    <submittedName>
        <fullName evidence="1">Uncharacterized protein</fullName>
    </submittedName>
</protein>
<dbReference type="PROSITE" id="PS51257">
    <property type="entry name" value="PROKAR_LIPOPROTEIN"/>
    <property type="match status" value="1"/>
</dbReference>
<feature type="non-terminal residue" evidence="1">
    <location>
        <position position="74"/>
    </location>
</feature>